<evidence type="ECO:0000259" key="7">
    <source>
        <dbReference type="Pfam" id="PF00931"/>
    </source>
</evidence>
<evidence type="ECO:0000256" key="6">
    <source>
        <dbReference type="SAM" id="MobiDB-lite"/>
    </source>
</evidence>
<dbReference type="Gene3D" id="1.20.5.4130">
    <property type="match status" value="1"/>
</dbReference>
<dbReference type="Pfam" id="PF00931">
    <property type="entry name" value="NB-ARC"/>
    <property type="match status" value="1"/>
</dbReference>
<dbReference type="GO" id="GO:0051707">
    <property type="term" value="P:response to other organism"/>
    <property type="evidence" value="ECO:0007669"/>
    <property type="project" value="UniProtKB-ARBA"/>
</dbReference>
<name>A0A6A3ATJ0_HIBSY</name>
<dbReference type="FunFam" id="1.10.10.10:FF:000322">
    <property type="entry name" value="Probable disease resistance protein At1g63360"/>
    <property type="match status" value="1"/>
</dbReference>
<proteinExistence type="predicted"/>
<keyword evidence="2" id="KW-0677">Repeat</keyword>
<feature type="domain" description="Disease resistance protein winged helix" evidence="9">
    <location>
        <begin position="439"/>
        <end position="506"/>
    </location>
</feature>
<evidence type="ECO:0000256" key="1">
    <source>
        <dbReference type="ARBA" id="ARBA00022614"/>
    </source>
</evidence>
<feature type="domain" description="R13L1/DRL21-like LRR repeat region" evidence="10">
    <location>
        <begin position="695"/>
        <end position="821"/>
    </location>
</feature>
<dbReference type="InterPro" id="IPR042197">
    <property type="entry name" value="Apaf_helical"/>
</dbReference>
<gene>
    <name evidence="11" type="ORF">F3Y22_tig00110403pilonHSYRG00205</name>
</gene>
<dbReference type="Gene3D" id="3.40.50.300">
    <property type="entry name" value="P-loop containing nucleotide triphosphate hydrolases"/>
    <property type="match status" value="1"/>
</dbReference>
<evidence type="ECO:0000313" key="12">
    <source>
        <dbReference type="Proteomes" id="UP000436088"/>
    </source>
</evidence>
<accession>A0A6A3ATJ0</accession>
<dbReference type="InterPro" id="IPR027417">
    <property type="entry name" value="P-loop_NTPase"/>
</dbReference>
<evidence type="ECO:0000256" key="2">
    <source>
        <dbReference type="ARBA" id="ARBA00022737"/>
    </source>
</evidence>
<dbReference type="Pfam" id="PF25019">
    <property type="entry name" value="LRR_R13L1-DRL21"/>
    <property type="match status" value="1"/>
</dbReference>
<comment type="caution">
    <text evidence="11">The sequence shown here is derived from an EMBL/GenBank/DDBJ whole genome shotgun (WGS) entry which is preliminary data.</text>
</comment>
<dbReference type="GO" id="GO:0043531">
    <property type="term" value="F:ADP binding"/>
    <property type="evidence" value="ECO:0007669"/>
    <property type="project" value="InterPro"/>
</dbReference>
<dbReference type="Pfam" id="PF23559">
    <property type="entry name" value="WHD_DRP"/>
    <property type="match status" value="1"/>
</dbReference>
<evidence type="ECO:0000313" key="11">
    <source>
        <dbReference type="EMBL" id="KAE8706212.1"/>
    </source>
</evidence>
<evidence type="ECO:0000256" key="4">
    <source>
        <dbReference type="ARBA" id="ARBA00022821"/>
    </source>
</evidence>
<evidence type="ECO:0000259" key="9">
    <source>
        <dbReference type="Pfam" id="PF23559"/>
    </source>
</evidence>
<dbReference type="InterPro" id="IPR041118">
    <property type="entry name" value="Rx_N"/>
</dbReference>
<dbReference type="InterPro" id="IPR036388">
    <property type="entry name" value="WH-like_DNA-bd_sf"/>
</dbReference>
<feature type="region of interest" description="Disordered" evidence="6">
    <location>
        <begin position="156"/>
        <end position="181"/>
    </location>
</feature>
<dbReference type="EMBL" id="VEPZ02000972">
    <property type="protein sequence ID" value="KAE8706212.1"/>
    <property type="molecule type" value="Genomic_DNA"/>
</dbReference>
<dbReference type="FunFam" id="3.40.50.300:FF:001091">
    <property type="entry name" value="Probable disease resistance protein At1g61300"/>
    <property type="match status" value="1"/>
</dbReference>
<dbReference type="SUPFAM" id="SSF52540">
    <property type="entry name" value="P-loop containing nucleoside triphosphate hydrolases"/>
    <property type="match status" value="1"/>
</dbReference>
<evidence type="ECO:0000256" key="5">
    <source>
        <dbReference type="ARBA" id="ARBA00022840"/>
    </source>
</evidence>
<dbReference type="Pfam" id="PF18052">
    <property type="entry name" value="Rx_N"/>
    <property type="match status" value="1"/>
</dbReference>
<keyword evidence="3" id="KW-0547">Nucleotide-binding</keyword>
<dbReference type="SUPFAM" id="SSF52058">
    <property type="entry name" value="L domain-like"/>
    <property type="match status" value="2"/>
</dbReference>
<reference evidence="11" key="1">
    <citation type="submission" date="2019-09" db="EMBL/GenBank/DDBJ databases">
        <title>Draft genome information of white flower Hibiscus syriacus.</title>
        <authorList>
            <person name="Kim Y.-M."/>
        </authorList>
    </citation>
    <scope>NUCLEOTIDE SEQUENCE [LARGE SCALE GENOMIC DNA]</scope>
    <source>
        <strain evidence="11">YM2019G1</strain>
    </source>
</reference>
<protein>
    <submittedName>
        <fullName evidence="11">LRR and NB-ARC domains-containing disease resistance protein, putative isoform 1</fullName>
    </submittedName>
</protein>
<keyword evidence="5" id="KW-0067">ATP-binding</keyword>
<dbReference type="PRINTS" id="PR00364">
    <property type="entry name" value="DISEASERSIST"/>
</dbReference>
<feature type="domain" description="NB-ARC" evidence="7">
    <location>
        <begin position="191"/>
        <end position="353"/>
    </location>
</feature>
<dbReference type="InterPro" id="IPR002182">
    <property type="entry name" value="NB-ARC"/>
</dbReference>
<feature type="domain" description="Disease resistance N-terminal" evidence="8">
    <location>
        <begin position="9"/>
        <end position="97"/>
    </location>
</feature>
<keyword evidence="1" id="KW-0433">Leucine-rich repeat</keyword>
<organism evidence="11 12">
    <name type="scientific">Hibiscus syriacus</name>
    <name type="common">Rose of Sharon</name>
    <dbReference type="NCBI Taxonomy" id="106335"/>
    <lineage>
        <taxon>Eukaryota</taxon>
        <taxon>Viridiplantae</taxon>
        <taxon>Streptophyta</taxon>
        <taxon>Embryophyta</taxon>
        <taxon>Tracheophyta</taxon>
        <taxon>Spermatophyta</taxon>
        <taxon>Magnoliopsida</taxon>
        <taxon>eudicotyledons</taxon>
        <taxon>Gunneridae</taxon>
        <taxon>Pentapetalae</taxon>
        <taxon>rosids</taxon>
        <taxon>malvids</taxon>
        <taxon>Malvales</taxon>
        <taxon>Malvaceae</taxon>
        <taxon>Malvoideae</taxon>
        <taxon>Hibiscus</taxon>
    </lineage>
</organism>
<keyword evidence="4" id="KW-0611">Plant defense</keyword>
<dbReference type="Gene3D" id="1.10.8.430">
    <property type="entry name" value="Helical domain of apoptotic protease-activating factors"/>
    <property type="match status" value="1"/>
</dbReference>
<dbReference type="PANTHER" id="PTHR36766:SF51">
    <property type="entry name" value="DISEASE RESISTANCE RPP13-LIKE PROTEIN 1"/>
    <property type="match status" value="1"/>
</dbReference>
<dbReference type="GO" id="GO:0006952">
    <property type="term" value="P:defense response"/>
    <property type="evidence" value="ECO:0007669"/>
    <property type="project" value="UniProtKB-KW"/>
</dbReference>
<dbReference type="InterPro" id="IPR058922">
    <property type="entry name" value="WHD_DRP"/>
</dbReference>
<dbReference type="InterPro" id="IPR032675">
    <property type="entry name" value="LRR_dom_sf"/>
</dbReference>
<dbReference type="InterPro" id="IPR056789">
    <property type="entry name" value="LRR_R13L1-DRL21"/>
</dbReference>
<dbReference type="OrthoDB" id="2973320at2759"/>
<evidence type="ECO:0000256" key="3">
    <source>
        <dbReference type="ARBA" id="ARBA00022741"/>
    </source>
</evidence>
<sequence length="1354" mass="153688">MAFIGEAALSKLLELLLGKSIDAALNFVADHKQVYDQLKEWKAILPGIKAVLNHAEEKQVQDKGVKSWLEDLQDLTYDADDILDDFAYEQLRLKLHKTQAQASTSMVRKLLPTCCTGTDFTPSSFLFKNDMIPKMKGLTDRLNSLSTQRSSLGLSEMLPRAASSDRKKPARLQPTSLMDGECVGRDNEKREMLDLLKTNSSNGVSVLSIVGMGGMGKTTLAQLVYNDASIEESFDYKAWVCVSDDFDAVKITKTILQSIDPSSHDVNDLNLLQVKLKEKLSGKKVLLVLDDLWNESYDDWTILRSPFGATTKIIVTTRLQNVSSTVDPMKAFHLDKLSDEDCLSIFCQHALRARNFDGHLQFKQVGENIARRCNGLPLAAKAIGSLLRTTCKNLDEWEKIYESEIWDSPEDKCGIIPALRLSYHHLPSHLKCCFAYCSIFPKDYEFEEEEIILLWSAEGFLQQKAKHQFKDLGNQYFQDLVSRSFFQISSKDESQYVMHDLINDLAQLVAGDICCRLEENKQQMFSRRCRHSSYIISTYDTVKKFKAFNQANSLRTFLPLKQDCWHPYYLTNVVLVELLPRLGYLRVLSLCGYRITELPDCLEILKHLRYFNLSHTQIRCLPDSLCTLYHLETLLLKRCSKLQKLPSKMENLVNLHYLDIRGADLIERMPFGIGNLTNLQRLSDFVIGEGDGHSIGELKNLSNLKGDLCLSGLENVNGRDAWEARLNEKSGINNLVLEWSGDFEKPTRKNEVEERVLDSLHPPKKLEQLFIKNFGGAKFSTWITDSSLSNLSSLKLRSCKNCKSLPPIGRLSSLKSLSIGELVEVRKIGNELFGENQSVAFASLESLSFESLPNWEEWDACEGDEQVSKLPMLRKLSIRHCPRLLGRLPTRLLSLQKLEIYECMRLVVSISSYPSLRELSVEGCEELVDECSSSSPGEEVTSLQSVTLSRISKFSIAAERRMLRFANSKHFVTRDFSLLPKMSHAFTFLTRMELVNCEGLVSFTESNFPPALKELTVQGCENLQYLLDESMSSNTYLLEVLNVDCCQSLKWLSSRGDICNRLQLLHVLCCPELRSLFLNSKLPVMLKKLHIFQCPVLECIAEDFHETTDLERIHMDDVGNIKSLPRGIDKLSHLQEISLFDCSNLVACFDEIGLPTTNLIDFTVFKCENIVALPKCISNCTSLKELMVSHCGADRSFSEEGFPTNLTSLRIFNAPEIYSSLVEWGIHRLTSLQRLVISGEECSNVLSFPEESIGMRLPPSLTSIRISNFDNLEFMCTKGFQHLTSLEELEITDCPKLTSLPEKHMLLSLGRLYIERCPLLKEECRRVKGPEWSKISHITCVRIDDEHLIPKKVD</sequence>
<keyword evidence="12" id="KW-1185">Reference proteome</keyword>
<dbReference type="Gene3D" id="1.10.10.10">
    <property type="entry name" value="Winged helix-like DNA-binding domain superfamily/Winged helix DNA-binding domain"/>
    <property type="match status" value="1"/>
</dbReference>
<dbReference type="PANTHER" id="PTHR36766">
    <property type="entry name" value="PLANT BROAD-SPECTRUM MILDEW RESISTANCE PROTEIN RPW8"/>
    <property type="match status" value="1"/>
</dbReference>
<evidence type="ECO:0000259" key="8">
    <source>
        <dbReference type="Pfam" id="PF18052"/>
    </source>
</evidence>
<dbReference type="Proteomes" id="UP000436088">
    <property type="component" value="Unassembled WGS sequence"/>
</dbReference>
<dbReference type="Gene3D" id="3.80.10.10">
    <property type="entry name" value="Ribonuclease Inhibitor"/>
    <property type="match status" value="3"/>
</dbReference>
<evidence type="ECO:0000259" key="10">
    <source>
        <dbReference type="Pfam" id="PF25019"/>
    </source>
</evidence>
<dbReference type="GO" id="GO:0005524">
    <property type="term" value="F:ATP binding"/>
    <property type="evidence" value="ECO:0007669"/>
    <property type="project" value="UniProtKB-KW"/>
</dbReference>